<reference evidence="2" key="1">
    <citation type="journal article" date="2022" name="Mol. Ecol. Resour.">
        <title>The genomes of chicory, endive, great burdock and yacon provide insights into Asteraceae palaeo-polyploidization history and plant inulin production.</title>
        <authorList>
            <person name="Fan W."/>
            <person name="Wang S."/>
            <person name="Wang H."/>
            <person name="Wang A."/>
            <person name="Jiang F."/>
            <person name="Liu H."/>
            <person name="Zhao H."/>
            <person name="Xu D."/>
            <person name="Zhang Y."/>
        </authorList>
    </citation>
    <scope>NUCLEOTIDE SEQUENCE [LARGE SCALE GENOMIC DNA]</scope>
    <source>
        <strain evidence="2">cv. Yunnan</strain>
    </source>
</reference>
<evidence type="ECO:0000313" key="2">
    <source>
        <dbReference type="Proteomes" id="UP001056120"/>
    </source>
</evidence>
<name>A0ACB8YB02_9ASTR</name>
<evidence type="ECO:0000313" key="1">
    <source>
        <dbReference type="EMBL" id="KAI3682553.1"/>
    </source>
</evidence>
<sequence length="194" mass="22102">MTTIPSVKGLDKAGVNFKPDYDPTWLMGMEVKLNRYPCFLGPWSKPTLRMRVLCVHDSTELILRNLIAYKMSGLTRTYVASYVIAMDMLVNTGEDVAKLVDSRVLLNFMGSNEEAANMFNNIAKQVACIEFFYEEQWETLNMYCDGYWPKHIARMRSTYFSSPWNIIALVAGIILFTLTVVHIIFTVKSAGSNK</sequence>
<dbReference type="Proteomes" id="UP001056120">
    <property type="component" value="Linkage Group LG28"/>
</dbReference>
<accession>A0ACB8YB02</accession>
<keyword evidence="2" id="KW-1185">Reference proteome</keyword>
<reference evidence="1 2" key="2">
    <citation type="journal article" date="2022" name="Mol. Ecol. Resour.">
        <title>The genomes of chicory, endive, great burdock and yacon provide insights into Asteraceae paleo-polyploidization history and plant inulin production.</title>
        <authorList>
            <person name="Fan W."/>
            <person name="Wang S."/>
            <person name="Wang H."/>
            <person name="Wang A."/>
            <person name="Jiang F."/>
            <person name="Liu H."/>
            <person name="Zhao H."/>
            <person name="Xu D."/>
            <person name="Zhang Y."/>
        </authorList>
    </citation>
    <scope>NUCLEOTIDE SEQUENCE [LARGE SCALE GENOMIC DNA]</scope>
    <source>
        <strain evidence="2">cv. Yunnan</strain>
        <tissue evidence="1">Leaves</tissue>
    </source>
</reference>
<organism evidence="1 2">
    <name type="scientific">Smallanthus sonchifolius</name>
    <dbReference type="NCBI Taxonomy" id="185202"/>
    <lineage>
        <taxon>Eukaryota</taxon>
        <taxon>Viridiplantae</taxon>
        <taxon>Streptophyta</taxon>
        <taxon>Embryophyta</taxon>
        <taxon>Tracheophyta</taxon>
        <taxon>Spermatophyta</taxon>
        <taxon>Magnoliopsida</taxon>
        <taxon>eudicotyledons</taxon>
        <taxon>Gunneridae</taxon>
        <taxon>Pentapetalae</taxon>
        <taxon>asterids</taxon>
        <taxon>campanulids</taxon>
        <taxon>Asterales</taxon>
        <taxon>Asteraceae</taxon>
        <taxon>Asteroideae</taxon>
        <taxon>Heliantheae alliance</taxon>
        <taxon>Millerieae</taxon>
        <taxon>Smallanthus</taxon>
    </lineage>
</organism>
<gene>
    <name evidence="1" type="ORF">L1987_82615</name>
</gene>
<proteinExistence type="predicted"/>
<protein>
    <submittedName>
        <fullName evidence="1">Uncharacterized protein</fullName>
    </submittedName>
</protein>
<comment type="caution">
    <text evidence="1">The sequence shown here is derived from an EMBL/GenBank/DDBJ whole genome shotgun (WGS) entry which is preliminary data.</text>
</comment>
<dbReference type="EMBL" id="CM042045">
    <property type="protein sequence ID" value="KAI3682553.1"/>
    <property type="molecule type" value="Genomic_DNA"/>
</dbReference>